<organism evidence="1 2">
    <name type="scientific">Gordonia rhizosphera NBRC 16068</name>
    <dbReference type="NCBI Taxonomy" id="1108045"/>
    <lineage>
        <taxon>Bacteria</taxon>
        <taxon>Bacillati</taxon>
        <taxon>Actinomycetota</taxon>
        <taxon>Actinomycetes</taxon>
        <taxon>Mycobacteriales</taxon>
        <taxon>Gordoniaceae</taxon>
        <taxon>Gordonia</taxon>
    </lineage>
</organism>
<evidence type="ECO:0000313" key="1">
    <source>
        <dbReference type="EMBL" id="GAB89077.1"/>
    </source>
</evidence>
<dbReference type="Proteomes" id="UP000008363">
    <property type="component" value="Unassembled WGS sequence"/>
</dbReference>
<sequence>MDKCPFCSCLWIDVGALGLRAASVGVMGIEDRVRGLWVPTAAEVAAVVAGENSGRGLRVDMSWRPDVPPDHGEAQVG</sequence>
<gene>
    <name evidence="1" type="ORF">GORHZ_049_00100</name>
</gene>
<protein>
    <submittedName>
        <fullName evidence="1">Uncharacterized protein</fullName>
    </submittedName>
</protein>
<proteinExistence type="predicted"/>
<reference evidence="1 2" key="1">
    <citation type="submission" date="2012-08" db="EMBL/GenBank/DDBJ databases">
        <title>Whole genome shotgun sequence of Gordonia rhizosphera NBRC 16068.</title>
        <authorList>
            <person name="Takarada H."/>
            <person name="Isaki S."/>
            <person name="Hosoyama A."/>
            <person name="Tsuchikane K."/>
            <person name="Katsumata H."/>
            <person name="Baba S."/>
            <person name="Ohji S."/>
            <person name="Yamazaki S."/>
            <person name="Fujita N."/>
        </authorList>
    </citation>
    <scope>NUCLEOTIDE SEQUENCE [LARGE SCALE GENOMIC DNA]</scope>
    <source>
        <strain evidence="1 2">NBRC 16068</strain>
    </source>
</reference>
<comment type="caution">
    <text evidence="1">The sequence shown here is derived from an EMBL/GenBank/DDBJ whole genome shotgun (WGS) entry which is preliminary data.</text>
</comment>
<dbReference type="AlphaFoldDB" id="K6WA41"/>
<evidence type="ECO:0000313" key="2">
    <source>
        <dbReference type="Proteomes" id="UP000008363"/>
    </source>
</evidence>
<name>K6WA41_9ACTN</name>
<dbReference type="EMBL" id="BAHC01000049">
    <property type="protein sequence ID" value="GAB89077.1"/>
    <property type="molecule type" value="Genomic_DNA"/>
</dbReference>
<accession>K6WA41</accession>
<keyword evidence="2" id="KW-1185">Reference proteome</keyword>